<proteinExistence type="predicted"/>
<feature type="region of interest" description="Disordered" evidence="1">
    <location>
        <begin position="529"/>
        <end position="565"/>
    </location>
</feature>
<evidence type="ECO:0000313" key="4">
    <source>
        <dbReference type="Proteomes" id="UP001295423"/>
    </source>
</evidence>
<dbReference type="AlphaFoldDB" id="A0AAD2GCV2"/>
<evidence type="ECO:0000259" key="2">
    <source>
        <dbReference type="Pfam" id="PF07727"/>
    </source>
</evidence>
<organism evidence="3 4">
    <name type="scientific">Cylindrotheca closterium</name>
    <dbReference type="NCBI Taxonomy" id="2856"/>
    <lineage>
        <taxon>Eukaryota</taxon>
        <taxon>Sar</taxon>
        <taxon>Stramenopiles</taxon>
        <taxon>Ochrophyta</taxon>
        <taxon>Bacillariophyta</taxon>
        <taxon>Bacillariophyceae</taxon>
        <taxon>Bacillariophycidae</taxon>
        <taxon>Bacillariales</taxon>
        <taxon>Bacillariaceae</taxon>
        <taxon>Cylindrotheca</taxon>
    </lineage>
</organism>
<dbReference type="Proteomes" id="UP001295423">
    <property type="component" value="Unassembled WGS sequence"/>
</dbReference>
<keyword evidence="4" id="KW-1185">Reference proteome</keyword>
<accession>A0AAD2GCV2</accession>
<protein>
    <recommendedName>
        <fullName evidence="2">Reverse transcriptase Ty1/copia-type domain-containing protein</fullName>
    </recommendedName>
</protein>
<gene>
    <name evidence="3" type="ORF">CYCCA115_LOCUS23501</name>
</gene>
<feature type="domain" description="Reverse transcriptase Ty1/copia-type" evidence="2">
    <location>
        <begin position="818"/>
        <end position="979"/>
    </location>
</feature>
<dbReference type="SUPFAM" id="SSF53098">
    <property type="entry name" value="Ribonuclease H-like"/>
    <property type="match status" value="1"/>
</dbReference>
<name>A0AAD2GCV2_9STRA</name>
<dbReference type="InterPro" id="IPR013103">
    <property type="entry name" value="RVT_2"/>
</dbReference>
<sequence length="987" mass="112131">MIVSRSGKVVDVCGYDPSTTSRQLEVVTAAIAYDRPTTGETIILVLHQAIHVPNMDHHLLSTMQSRTNDVTINDRPKFLTACPNDNDHCILAPSDDPDDITRLPLRIHGTISYLNVRKPTAAEFANCEHVSLTADAPDWDPRTTKYQLVEDSLVDNAGRLLERGDLKDRHFISPLYSELSTNNPRIISETVSQEHAILHKIDPRLNDHHFSQQLSDMVQISSVRSAYKGPAVDAIKLARNWGIGIEAPTKTIQATTQRGARTILHPSLTRRRPTNDRFIRLRRLNHNLYGDLMKADVKSKRMNEYAHIFGADNGWCRAHPLRTKGQAPEVLSTLFNRDGVPPALIVDGAKEFVSGDYKKRVQQAGCDLRTTEPYSPWQNTAEGTIRELKKDTARVMLRTGTPKRLWDDCLEHRAYIRSHTALNIYNLDGEVPETVMTGQTANIGPWCDFQWYQWVKYYDETAKFPDDKMSLGRYLGPSPGIGSLLTGKILKNNGNYHHTSTFRALTSEEMADDAKKRLHNDFNTYVNDKLGDKAKPEDLSEDDLTPTYDRYEDDSGEGLDLLPDRDEQQHDYYDRYLNAEVLLARGDKMVTGKVTGRKREADGNLRGNGHAVPMLDTRTYTVEFPDEAKATYAANVLAEGMYLQCDENSNQFLLLDSIIDQKTEKTAIQPGNNRFRYHGRLVQKRTTKGWQLCVQWKDGTTTWELLSDLKESFPSEVAEYSVATGIDHLPAFKWWVPYILKKRNAIIAKVRSRYHKRTHKFGIRVPKTVQEARELDQINGNNLWEQALLKEMSNVRVAFKMLNKEDKAPVGHTKNKCHIVFDVKMETLRRKCRLVAGGHMTEAPCPSVTYSSVVSRESVRIALTLAALNALEVKAADIQNAYLTAPLVSEKIWTVCGPEFGKDKGRKAFVVRALYGLRAARHDYRTFLSEYMQNLGWKPCLADPNVYYMPMTRPDDGFEYNYAYALLYIDDILIIHHDAMGALKKID</sequence>
<comment type="caution">
    <text evidence="3">The sequence shown here is derived from an EMBL/GenBank/DDBJ whole genome shotgun (WGS) entry which is preliminary data.</text>
</comment>
<dbReference type="EMBL" id="CAKOGP040002419">
    <property type="protein sequence ID" value="CAJ1969007.1"/>
    <property type="molecule type" value="Genomic_DNA"/>
</dbReference>
<feature type="compositionally biased region" description="Basic and acidic residues" evidence="1">
    <location>
        <begin position="529"/>
        <end position="538"/>
    </location>
</feature>
<evidence type="ECO:0000256" key="1">
    <source>
        <dbReference type="SAM" id="MobiDB-lite"/>
    </source>
</evidence>
<dbReference type="GO" id="GO:0003676">
    <property type="term" value="F:nucleic acid binding"/>
    <property type="evidence" value="ECO:0007669"/>
    <property type="project" value="InterPro"/>
</dbReference>
<reference evidence="3" key="1">
    <citation type="submission" date="2023-08" db="EMBL/GenBank/DDBJ databases">
        <authorList>
            <person name="Audoor S."/>
            <person name="Bilcke G."/>
        </authorList>
    </citation>
    <scope>NUCLEOTIDE SEQUENCE</scope>
</reference>
<dbReference type="Gene3D" id="3.30.420.10">
    <property type="entry name" value="Ribonuclease H-like superfamily/Ribonuclease H"/>
    <property type="match status" value="1"/>
</dbReference>
<dbReference type="Pfam" id="PF07727">
    <property type="entry name" value="RVT_2"/>
    <property type="match status" value="1"/>
</dbReference>
<evidence type="ECO:0000313" key="3">
    <source>
        <dbReference type="EMBL" id="CAJ1969007.1"/>
    </source>
</evidence>
<dbReference type="InterPro" id="IPR012337">
    <property type="entry name" value="RNaseH-like_sf"/>
</dbReference>
<dbReference type="InterPro" id="IPR036397">
    <property type="entry name" value="RNaseH_sf"/>
</dbReference>